<keyword evidence="9" id="KW-1185">Reference proteome</keyword>
<keyword evidence="3 6" id="KW-0479">Metal-binding</keyword>
<dbReference type="HAMAP" id="MF_00211">
    <property type="entry name" value="TrpD"/>
    <property type="match status" value="1"/>
</dbReference>
<evidence type="ECO:0000256" key="1">
    <source>
        <dbReference type="ARBA" id="ARBA00022676"/>
    </source>
</evidence>
<evidence type="ECO:0000256" key="6">
    <source>
        <dbReference type="HAMAP-Rule" id="MF_00211"/>
    </source>
</evidence>
<evidence type="ECO:0000313" key="9">
    <source>
        <dbReference type="Proteomes" id="UP000610527"/>
    </source>
</evidence>
<keyword evidence="1 6" id="KW-0328">Glycosyltransferase</keyword>
<keyword evidence="6" id="KW-0460">Magnesium</keyword>
<keyword evidence="2 6" id="KW-0808">Transferase</keyword>
<feature type="binding site" evidence="6">
    <location>
        <position position="78"/>
    </location>
    <ligand>
        <name>anthranilate</name>
        <dbReference type="ChEBI" id="CHEBI:16567"/>
        <label>1</label>
    </ligand>
</feature>
<feature type="binding site" evidence="6">
    <location>
        <position position="109"/>
    </location>
    <ligand>
        <name>anthranilate</name>
        <dbReference type="ChEBI" id="CHEBI:16567"/>
        <label>1</label>
    </ligand>
</feature>
<feature type="binding site" evidence="6">
    <location>
        <begin position="88"/>
        <end position="91"/>
    </location>
    <ligand>
        <name>5-phospho-alpha-D-ribose 1-diphosphate</name>
        <dbReference type="ChEBI" id="CHEBI:58017"/>
    </ligand>
</feature>
<feature type="binding site" evidence="6">
    <location>
        <begin position="81"/>
        <end position="82"/>
    </location>
    <ligand>
        <name>5-phospho-alpha-D-ribose 1-diphosphate</name>
        <dbReference type="ChEBI" id="CHEBI:58017"/>
    </ligand>
</feature>
<dbReference type="GeneID" id="74187112"/>
<comment type="caution">
    <text evidence="8">The sequence shown here is derived from an EMBL/GenBank/DDBJ whole genome shotgun (WGS) entry which is preliminary data.</text>
</comment>
<dbReference type="InterPro" id="IPR035902">
    <property type="entry name" value="Nuc_phospho_transferase"/>
</dbReference>
<feature type="binding site" evidence="6">
    <location>
        <position position="86"/>
    </location>
    <ligand>
        <name>5-phospho-alpha-D-ribose 1-diphosphate</name>
        <dbReference type="ChEBI" id="CHEBI:58017"/>
    </ligand>
</feature>
<evidence type="ECO:0000259" key="7">
    <source>
        <dbReference type="Pfam" id="PF00591"/>
    </source>
</evidence>
<dbReference type="EC" id="2.4.2.18" evidence="6"/>
<evidence type="ECO:0000313" key="8">
    <source>
        <dbReference type="EMBL" id="NUI81941.1"/>
    </source>
</evidence>
<comment type="caution">
    <text evidence="6">Lacks conserved residue(s) required for the propagation of feature annotation.</text>
</comment>
<sequence>MVLLKHINNHTIITQSEATQLIAYLTDPQVDIEDKVDVLTRFTKKEIKQEELTYIANGLIQTMYPKQPTYEGSICVCGTGGDKSNSFNISTTVSFVVASAGVPVIKHGNRSITSHSGSTDLLKELDIRTTKVSDVPLQIERRGLAFINAMESYPIMKHIQPVRKMIPMPTIFNIIGPLINPFKLTYQVMGVYDPSRLHMITQTLRDLGRRRAIVIHGANGMDEATLSGDNEIYELNEKGNITHYYINAKDYGLKVADNTALQGGSPIDNKQITLDILSGRDTSCKRDVVVLNAALALYVSEKVATIASGIGLAQYLIDSGRAMKQFLQIRGDSCDNIK</sequence>
<keyword evidence="5 6" id="KW-0057">Aromatic amino acid biosynthesis</keyword>
<name>A0ABX2LI44_9STAP</name>
<dbReference type="PANTHER" id="PTHR43285">
    <property type="entry name" value="ANTHRANILATE PHOSPHORIBOSYLTRANSFERASE"/>
    <property type="match status" value="1"/>
</dbReference>
<feature type="binding site" evidence="6">
    <location>
        <position position="222"/>
    </location>
    <ligand>
        <name>Mg(2+)</name>
        <dbReference type="ChEBI" id="CHEBI:18420"/>
        <label>2</label>
    </ligand>
</feature>
<comment type="catalytic activity">
    <reaction evidence="6">
        <text>N-(5-phospho-beta-D-ribosyl)anthranilate + diphosphate = 5-phospho-alpha-D-ribose 1-diphosphate + anthranilate</text>
        <dbReference type="Rhea" id="RHEA:11768"/>
        <dbReference type="ChEBI" id="CHEBI:16567"/>
        <dbReference type="ChEBI" id="CHEBI:18277"/>
        <dbReference type="ChEBI" id="CHEBI:33019"/>
        <dbReference type="ChEBI" id="CHEBI:58017"/>
        <dbReference type="EC" id="2.4.2.18"/>
    </reaction>
</comment>
<dbReference type="Gene3D" id="3.40.1030.10">
    <property type="entry name" value="Nucleoside phosphorylase/phosphoribosyltransferase catalytic domain"/>
    <property type="match status" value="1"/>
</dbReference>
<keyword evidence="4 6" id="KW-0822">Tryptophan biosynthesis</keyword>
<feature type="binding site" evidence="6">
    <location>
        <position position="223"/>
    </location>
    <ligand>
        <name>Mg(2+)</name>
        <dbReference type="ChEBI" id="CHEBI:18420"/>
        <label>1</label>
    </ligand>
</feature>
<comment type="similarity">
    <text evidence="6">Belongs to the anthranilate phosphoribosyltransferase family.</text>
</comment>
<dbReference type="InterPro" id="IPR005940">
    <property type="entry name" value="Anthranilate_Pribosyl_Tfrase"/>
</dbReference>
<gene>
    <name evidence="6 8" type="primary">trpD</name>
    <name evidence="8" type="ORF">HUN84_04100</name>
</gene>
<dbReference type="SUPFAM" id="SSF52418">
    <property type="entry name" value="Nucleoside phosphorylase/phosphoribosyltransferase catalytic domain"/>
    <property type="match status" value="1"/>
</dbReference>
<comment type="subunit">
    <text evidence="6">Homodimer.</text>
</comment>
<reference evidence="8 9" key="1">
    <citation type="submission" date="2020-06" db="EMBL/GenBank/DDBJ databases">
        <title>Staphylococcus borealis sp. nov. -A novel member of the Staphylococcaceae family isolated from skin and blood in humans.</title>
        <authorList>
            <person name="Pain M."/>
            <person name="Wolden R."/>
            <person name="Jaen-Luchoro D."/>
            <person name="Salva-Serra F."/>
            <person name="Iglesias B.P."/>
            <person name="Karlsson R."/>
            <person name="Klingenberg C."/>
            <person name="Cavanagh J.P."/>
        </authorList>
    </citation>
    <scope>NUCLEOTIDE SEQUENCE [LARGE SCALE GENOMIC DNA]</scope>
    <source>
        <strain evidence="8 9">58-22</strain>
    </source>
</reference>
<comment type="function">
    <text evidence="6">Catalyzes the transfer of the phosphoribosyl group of 5-phosphorylribose-1-pyrophosphate (PRPP) to anthranilate to yield N-(5'-phosphoribosyl)-anthranilate (PRA).</text>
</comment>
<proteinExistence type="inferred from homology"/>
<evidence type="ECO:0000256" key="2">
    <source>
        <dbReference type="ARBA" id="ARBA00022679"/>
    </source>
</evidence>
<organism evidence="8 9">
    <name type="scientific">Staphylococcus borealis</name>
    <dbReference type="NCBI Taxonomy" id="2742203"/>
    <lineage>
        <taxon>Bacteria</taxon>
        <taxon>Bacillati</taxon>
        <taxon>Bacillota</taxon>
        <taxon>Bacilli</taxon>
        <taxon>Bacillales</taxon>
        <taxon>Staphylococcaceae</taxon>
        <taxon>Staphylococcus</taxon>
    </lineage>
</organism>
<dbReference type="PANTHER" id="PTHR43285:SF2">
    <property type="entry name" value="ANTHRANILATE PHOSPHORIBOSYLTRANSFERASE"/>
    <property type="match status" value="1"/>
</dbReference>
<dbReference type="GO" id="GO:0004048">
    <property type="term" value="F:anthranilate phosphoribosyltransferase activity"/>
    <property type="evidence" value="ECO:0007669"/>
    <property type="project" value="UniProtKB-EC"/>
</dbReference>
<feature type="binding site" evidence="6">
    <location>
        <position position="163"/>
    </location>
    <ligand>
        <name>anthranilate</name>
        <dbReference type="ChEBI" id="CHEBI:16567"/>
        <label>2</label>
    </ligand>
</feature>
<dbReference type="RefSeq" id="WP_053030949.1">
    <property type="nucleotide sequence ID" value="NZ_CUEE01000010.1"/>
</dbReference>
<feature type="binding site" evidence="6">
    <location>
        <position position="118"/>
    </location>
    <ligand>
        <name>5-phospho-alpha-D-ribose 1-diphosphate</name>
        <dbReference type="ChEBI" id="CHEBI:58017"/>
    </ligand>
</feature>
<feature type="binding site" evidence="6">
    <location>
        <position position="223"/>
    </location>
    <ligand>
        <name>Mg(2+)</name>
        <dbReference type="ChEBI" id="CHEBI:18420"/>
        <label>2</label>
    </ligand>
</feature>
<feature type="binding site" evidence="6">
    <location>
        <position position="90"/>
    </location>
    <ligand>
        <name>Mg(2+)</name>
        <dbReference type="ChEBI" id="CHEBI:18420"/>
        <label>1</label>
    </ligand>
</feature>
<dbReference type="Proteomes" id="UP000610527">
    <property type="component" value="Unassembled WGS sequence"/>
</dbReference>
<accession>A0ABX2LI44</accession>
<evidence type="ECO:0000256" key="5">
    <source>
        <dbReference type="ARBA" id="ARBA00023141"/>
    </source>
</evidence>
<feature type="binding site" evidence="6">
    <location>
        <position position="78"/>
    </location>
    <ligand>
        <name>5-phospho-alpha-D-ribose 1-diphosphate</name>
        <dbReference type="ChEBI" id="CHEBI:58017"/>
    </ligand>
</feature>
<dbReference type="Gene3D" id="1.20.970.10">
    <property type="entry name" value="Transferase, Pyrimidine Nucleoside Phosphorylase, Chain C"/>
    <property type="match status" value="1"/>
</dbReference>
<dbReference type="NCBIfam" id="TIGR01245">
    <property type="entry name" value="trpD"/>
    <property type="match status" value="1"/>
</dbReference>
<protein>
    <recommendedName>
        <fullName evidence="6">Anthranilate phosphoribosyltransferase</fullName>
        <ecNumber evidence="6">2.4.2.18</ecNumber>
    </recommendedName>
</protein>
<feature type="binding site" evidence="6">
    <location>
        <begin position="106"/>
        <end position="114"/>
    </location>
    <ligand>
        <name>5-phospho-alpha-D-ribose 1-diphosphate</name>
        <dbReference type="ChEBI" id="CHEBI:58017"/>
    </ligand>
</feature>
<evidence type="ECO:0000256" key="4">
    <source>
        <dbReference type="ARBA" id="ARBA00022822"/>
    </source>
</evidence>
<feature type="domain" description="Glycosyl transferase family 3" evidence="7">
    <location>
        <begin position="76"/>
        <end position="322"/>
    </location>
</feature>
<dbReference type="Pfam" id="PF00591">
    <property type="entry name" value="Glycos_transf_3"/>
    <property type="match status" value="1"/>
</dbReference>
<comment type="cofactor">
    <cofactor evidence="6">
        <name>Mg(2+)</name>
        <dbReference type="ChEBI" id="CHEBI:18420"/>
    </cofactor>
    <text evidence="6">Binds 2 magnesium ions per monomer.</text>
</comment>
<keyword evidence="6" id="KW-0028">Amino-acid biosynthesis</keyword>
<comment type="pathway">
    <text evidence="6">Amino-acid biosynthesis; L-tryptophan biosynthesis; L-tryptophan from chorismate: step 2/5.</text>
</comment>
<dbReference type="EMBL" id="JABVEG010000002">
    <property type="protein sequence ID" value="NUI81941.1"/>
    <property type="molecule type" value="Genomic_DNA"/>
</dbReference>
<evidence type="ECO:0000256" key="3">
    <source>
        <dbReference type="ARBA" id="ARBA00022723"/>
    </source>
</evidence>
<dbReference type="InterPro" id="IPR000312">
    <property type="entry name" value="Glycosyl_Trfase_fam3"/>
</dbReference>